<comment type="caution">
    <text evidence="2">The sequence shown here is derived from an EMBL/GenBank/DDBJ whole genome shotgun (WGS) entry which is preliminary data.</text>
</comment>
<gene>
    <name evidence="2" type="ORF">Taro_017527</name>
</gene>
<evidence type="ECO:0000313" key="2">
    <source>
        <dbReference type="EMBL" id="MQL85011.1"/>
    </source>
</evidence>
<keyword evidence="3" id="KW-1185">Reference proteome</keyword>
<organism evidence="2 3">
    <name type="scientific">Colocasia esculenta</name>
    <name type="common">Wild taro</name>
    <name type="synonym">Arum esculentum</name>
    <dbReference type="NCBI Taxonomy" id="4460"/>
    <lineage>
        <taxon>Eukaryota</taxon>
        <taxon>Viridiplantae</taxon>
        <taxon>Streptophyta</taxon>
        <taxon>Embryophyta</taxon>
        <taxon>Tracheophyta</taxon>
        <taxon>Spermatophyta</taxon>
        <taxon>Magnoliopsida</taxon>
        <taxon>Liliopsida</taxon>
        <taxon>Araceae</taxon>
        <taxon>Aroideae</taxon>
        <taxon>Colocasieae</taxon>
        <taxon>Colocasia</taxon>
    </lineage>
</organism>
<dbReference type="OrthoDB" id="694489at2759"/>
<dbReference type="AlphaFoldDB" id="A0A843UNV8"/>
<protein>
    <recommendedName>
        <fullName evidence="4">Retrotransposon gag domain-containing protein</fullName>
    </recommendedName>
</protein>
<feature type="region of interest" description="Disordered" evidence="1">
    <location>
        <begin position="1"/>
        <end position="20"/>
    </location>
</feature>
<reference evidence="2" key="1">
    <citation type="submission" date="2017-07" db="EMBL/GenBank/DDBJ databases">
        <title>Taro Niue Genome Assembly and Annotation.</title>
        <authorList>
            <person name="Atibalentja N."/>
            <person name="Keating K."/>
            <person name="Fields C.J."/>
        </authorList>
    </citation>
    <scope>NUCLEOTIDE SEQUENCE</scope>
    <source>
        <strain evidence="2">Niue_2</strain>
        <tissue evidence="2">Leaf</tissue>
    </source>
</reference>
<name>A0A843UNV8_COLES</name>
<dbReference type="EMBL" id="NMUH01000801">
    <property type="protein sequence ID" value="MQL85011.1"/>
    <property type="molecule type" value="Genomic_DNA"/>
</dbReference>
<sequence>MAERRNVGDEGEGVGEDPTQRMIERIWESLTEIRVRLDQQPPVQPSVVVPPYPEEAVPVAPVPLPPGVEVPPVVPVQPTVPVRPATGEETTVLVERFLRLQPPTYSEGPNPDTMEHWIHEIERVFAIMRCPQEDRVILAAYQLRGFAQEWWRLKMQTVFTGRAEDTISWSEFLLVFNDSFFPIQIQQMKREQFRTCGEKPRPSPLNR</sequence>
<evidence type="ECO:0000256" key="1">
    <source>
        <dbReference type="SAM" id="MobiDB-lite"/>
    </source>
</evidence>
<proteinExistence type="predicted"/>
<evidence type="ECO:0008006" key="4">
    <source>
        <dbReference type="Google" id="ProtNLM"/>
    </source>
</evidence>
<evidence type="ECO:0000313" key="3">
    <source>
        <dbReference type="Proteomes" id="UP000652761"/>
    </source>
</evidence>
<accession>A0A843UNV8</accession>
<dbReference type="Proteomes" id="UP000652761">
    <property type="component" value="Unassembled WGS sequence"/>
</dbReference>